<evidence type="ECO:0008006" key="3">
    <source>
        <dbReference type="Google" id="ProtNLM"/>
    </source>
</evidence>
<sequence>MSLNFEIAKPFSLRAHPNLSEGWLQQQIRDEPSILGLGNVVVIAVEKRQSNAGRLDLLLHDEQLGRRYEVELMLGATDASHIVRTIEYWDIERRRYPAYNHVAVLVAEDVTSRFLNVLSLLAGNIPLIAIKLTAVQVEDRVLLHFVKVLDQTELREDDAYEGGLIEGTADVDRSTWEGRVGPKMLSLCDAVLEMAVACTGTSLELKYKKAYIAISRPGGFFNLVILFPKLNLVAVEFPIDEPEVWIGKLADDGIDVRARRGNRIIINLGPKDLELHAQSVRSVLQHALAQASEDAD</sequence>
<accession>A0A518D8I2</accession>
<dbReference type="KEGG" id="pnd:Pla175_11540"/>
<dbReference type="EMBL" id="CP036291">
    <property type="protein sequence ID" value="QDU87787.1"/>
    <property type="molecule type" value="Genomic_DNA"/>
</dbReference>
<organism evidence="1 2">
    <name type="scientific">Pirellulimonas nuda</name>
    <dbReference type="NCBI Taxonomy" id="2528009"/>
    <lineage>
        <taxon>Bacteria</taxon>
        <taxon>Pseudomonadati</taxon>
        <taxon>Planctomycetota</taxon>
        <taxon>Planctomycetia</taxon>
        <taxon>Pirellulales</taxon>
        <taxon>Lacipirellulaceae</taxon>
        <taxon>Pirellulimonas</taxon>
    </lineage>
</organism>
<dbReference type="AlphaFoldDB" id="A0A518D8I2"/>
<dbReference type="Proteomes" id="UP000317429">
    <property type="component" value="Chromosome"/>
</dbReference>
<dbReference type="GO" id="GO:0003676">
    <property type="term" value="F:nucleic acid binding"/>
    <property type="evidence" value="ECO:0007669"/>
    <property type="project" value="InterPro"/>
</dbReference>
<name>A0A518D8I2_9BACT</name>
<proteinExistence type="predicted"/>
<dbReference type="InterPro" id="IPR011856">
    <property type="entry name" value="tRNA_endonuc-like_dom_sf"/>
</dbReference>
<keyword evidence="2" id="KW-1185">Reference proteome</keyword>
<dbReference type="OrthoDB" id="7059891at2"/>
<dbReference type="Gene3D" id="3.40.1350.10">
    <property type="match status" value="1"/>
</dbReference>
<evidence type="ECO:0000313" key="1">
    <source>
        <dbReference type="EMBL" id="QDU87787.1"/>
    </source>
</evidence>
<gene>
    <name evidence="1" type="ORF">Pla175_11540</name>
</gene>
<evidence type="ECO:0000313" key="2">
    <source>
        <dbReference type="Proteomes" id="UP000317429"/>
    </source>
</evidence>
<reference evidence="1 2" key="1">
    <citation type="submission" date="2019-02" db="EMBL/GenBank/DDBJ databases">
        <title>Deep-cultivation of Planctomycetes and their phenomic and genomic characterization uncovers novel biology.</title>
        <authorList>
            <person name="Wiegand S."/>
            <person name="Jogler M."/>
            <person name="Boedeker C."/>
            <person name="Pinto D."/>
            <person name="Vollmers J."/>
            <person name="Rivas-Marin E."/>
            <person name="Kohn T."/>
            <person name="Peeters S.H."/>
            <person name="Heuer A."/>
            <person name="Rast P."/>
            <person name="Oberbeckmann S."/>
            <person name="Bunk B."/>
            <person name="Jeske O."/>
            <person name="Meyerdierks A."/>
            <person name="Storesund J.E."/>
            <person name="Kallscheuer N."/>
            <person name="Luecker S."/>
            <person name="Lage O.M."/>
            <person name="Pohl T."/>
            <person name="Merkel B.J."/>
            <person name="Hornburger P."/>
            <person name="Mueller R.-W."/>
            <person name="Bruemmer F."/>
            <person name="Labrenz M."/>
            <person name="Spormann A.M."/>
            <person name="Op den Camp H."/>
            <person name="Overmann J."/>
            <person name="Amann R."/>
            <person name="Jetten M.S.M."/>
            <person name="Mascher T."/>
            <person name="Medema M.H."/>
            <person name="Devos D.P."/>
            <person name="Kaster A.-K."/>
            <person name="Ovreas L."/>
            <person name="Rohde M."/>
            <person name="Galperin M.Y."/>
            <person name="Jogler C."/>
        </authorList>
    </citation>
    <scope>NUCLEOTIDE SEQUENCE [LARGE SCALE GENOMIC DNA]</scope>
    <source>
        <strain evidence="1 2">Pla175</strain>
    </source>
</reference>
<dbReference type="RefSeq" id="WP_145282004.1">
    <property type="nucleotide sequence ID" value="NZ_CP036291.1"/>
</dbReference>
<protein>
    <recommendedName>
        <fullName evidence="3">DUF5655 domain-containing protein</fullName>
    </recommendedName>
</protein>